<accession>A0A1W0X0I5</accession>
<keyword evidence="1" id="KW-0732">Signal</keyword>
<evidence type="ECO:0000313" key="3">
    <source>
        <dbReference type="Proteomes" id="UP000192578"/>
    </source>
</evidence>
<gene>
    <name evidence="2" type="ORF">BV898_05013</name>
</gene>
<protein>
    <recommendedName>
        <fullName evidence="4">EB domain-containing protein</fullName>
    </recommendedName>
</protein>
<dbReference type="OrthoDB" id="10059186at2759"/>
<keyword evidence="3" id="KW-1185">Reference proteome</keyword>
<dbReference type="EMBL" id="MTYJ01000026">
    <property type="protein sequence ID" value="OQV20938.1"/>
    <property type="molecule type" value="Genomic_DNA"/>
</dbReference>
<dbReference type="Proteomes" id="UP000192578">
    <property type="component" value="Unassembled WGS sequence"/>
</dbReference>
<proteinExistence type="predicted"/>
<feature type="signal peptide" evidence="1">
    <location>
        <begin position="1"/>
        <end position="22"/>
    </location>
</feature>
<name>A0A1W0X0I5_HYPEX</name>
<sequence>MQKRSMLAAVMVMVSTVHWVNAAHRGEGCAGNADCVDTGLTCTGARCYCYTDISEETAKFWACNDDQDCPAVKSTKKDLQTDVAADKDSDTKLPALGTPQKILKCVRSTECPLVPGFIGYCNVDRVEAEETM</sequence>
<evidence type="ECO:0000313" key="2">
    <source>
        <dbReference type="EMBL" id="OQV20938.1"/>
    </source>
</evidence>
<organism evidence="2 3">
    <name type="scientific">Hypsibius exemplaris</name>
    <name type="common">Freshwater tardigrade</name>
    <dbReference type="NCBI Taxonomy" id="2072580"/>
    <lineage>
        <taxon>Eukaryota</taxon>
        <taxon>Metazoa</taxon>
        <taxon>Ecdysozoa</taxon>
        <taxon>Tardigrada</taxon>
        <taxon>Eutardigrada</taxon>
        <taxon>Parachela</taxon>
        <taxon>Hypsibioidea</taxon>
        <taxon>Hypsibiidae</taxon>
        <taxon>Hypsibius</taxon>
    </lineage>
</organism>
<comment type="caution">
    <text evidence="2">The sequence shown here is derived from an EMBL/GenBank/DDBJ whole genome shotgun (WGS) entry which is preliminary data.</text>
</comment>
<feature type="chain" id="PRO_5012009112" description="EB domain-containing protein" evidence="1">
    <location>
        <begin position="23"/>
        <end position="132"/>
    </location>
</feature>
<evidence type="ECO:0008006" key="4">
    <source>
        <dbReference type="Google" id="ProtNLM"/>
    </source>
</evidence>
<evidence type="ECO:0000256" key="1">
    <source>
        <dbReference type="SAM" id="SignalP"/>
    </source>
</evidence>
<dbReference type="AlphaFoldDB" id="A0A1W0X0I5"/>
<reference evidence="3" key="1">
    <citation type="submission" date="2017-01" db="EMBL/GenBank/DDBJ databases">
        <title>Comparative genomics of anhydrobiosis in the tardigrade Hypsibius dujardini.</title>
        <authorList>
            <person name="Yoshida Y."/>
            <person name="Koutsovoulos G."/>
            <person name="Laetsch D."/>
            <person name="Stevens L."/>
            <person name="Kumar S."/>
            <person name="Horikawa D."/>
            <person name="Ishino K."/>
            <person name="Komine S."/>
            <person name="Tomita M."/>
            <person name="Blaxter M."/>
            <person name="Arakawa K."/>
        </authorList>
    </citation>
    <scope>NUCLEOTIDE SEQUENCE [LARGE SCALE GENOMIC DNA]</scope>
    <source>
        <strain evidence="3">Z151</strain>
    </source>
</reference>